<organism evidence="2 3">
    <name type="scientific">Methylobacterium mesophilicum SR1.6/6</name>
    <dbReference type="NCBI Taxonomy" id="908290"/>
    <lineage>
        <taxon>Bacteria</taxon>
        <taxon>Pseudomonadati</taxon>
        <taxon>Pseudomonadota</taxon>
        <taxon>Alphaproteobacteria</taxon>
        <taxon>Hyphomicrobiales</taxon>
        <taxon>Methylobacteriaceae</taxon>
        <taxon>Methylobacterium</taxon>
    </lineage>
</organism>
<accession>A0A6B9FBZ1</accession>
<dbReference type="KEGG" id="mmes:MMSR116_03255"/>
<gene>
    <name evidence="2" type="ORF">MMSR116_03255</name>
</gene>
<dbReference type="RefSeq" id="WP_158168504.1">
    <property type="nucleotide sequence ID" value="NZ_CP043538.1"/>
</dbReference>
<dbReference type="AlphaFoldDB" id="A0A6B9FBZ1"/>
<dbReference type="OrthoDB" id="9920915at2"/>
<evidence type="ECO:0000313" key="2">
    <source>
        <dbReference type="EMBL" id="QGY01020.1"/>
    </source>
</evidence>
<protein>
    <submittedName>
        <fullName evidence="2">Uncharacterized protein</fullName>
    </submittedName>
</protein>
<dbReference type="Proteomes" id="UP000012488">
    <property type="component" value="Chromosome"/>
</dbReference>
<proteinExistence type="predicted"/>
<reference evidence="2 3" key="1">
    <citation type="journal article" date="2012" name="Genet. Mol. Biol.">
        <title>Analysis of 16S rRNA and mxaF genes revealing insights into Methylobacterium niche-specific plant association.</title>
        <authorList>
            <person name="Dourado M.N."/>
            <person name="Andreote F.D."/>
            <person name="Dini-Andreote F."/>
            <person name="Conti R."/>
            <person name="Araujo J.M."/>
            <person name="Araujo W.L."/>
        </authorList>
    </citation>
    <scope>NUCLEOTIDE SEQUENCE [LARGE SCALE GENOMIC DNA]</scope>
    <source>
        <strain evidence="2 3">SR1.6/6</strain>
    </source>
</reference>
<sequence>MNNPLSGPIIIGSGRRAYDVGKRRACRRSDCLNATLVEETIGMMSATRTAERSPFSPLRAAEIPNQPDSVRA</sequence>
<name>A0A6B9FBZ1_9HYPH</name>
<feature type="region of interest" description="Disordered" evidence="1">
    <location>
        <begin position="48"/>
        <end position="72"/>
    </location>
</feature>
<reference evidence="2 3" key="2">
    <citation type="journal article" date="2013" name="Genome Announc.">
        <title>Draft Genome Sequence of Methylobacterium mesophilicum Strain SR1.6/6, Isolated from Citrus sinensis.</title>
        <authorList>
            <person name="Marinho Almeida D."/>
            <person name="Dini-Andreote F."/>
            <person name="Camargo Neves A.A."/>
            <person name="Juca Ramos R.T."/>
            <person name="Andreote F.D."/>
            <person name="Carneiro A.R."/>
            <person name="Oliveira de Souza Lima A."/>
            <person name="Caracciolo Gomes de Sa P.H."/>
            <person name="Ribeiro Barbosa M.S."/>
            <person name="Araujo W.L."/>
            <person name="Silva A."/>
        </authorList>
    </citation>
    <scope>NUCLEOTIDE SEQUENCE [LARGE SCALE GENOMIC DNA]</scope>
    <source>
        <strain evidence="2 3">SR1.6/6</strain>
    </source>
</reference>
<dbReference type="EMBL" id="CP043538">
    <property type="protein sequence ID" value="QGY01020.1"/>
    <property type="molecule type" value="Genomic_DNA"/>
</dbReference>
<evidence type="ECO:0000313" key="3">
    <source>
        <dbReference type="Proteomes" id="UP000012488"/>
    </source>
</evidence>
<evidence type="ECO:0000256" key="1">
    <source>
        <dbReference type="SAM" id="MobiDB-lite"/>
    </source>
</evidence>